<keyword evidence="2 4" id="KW-0863">Zinc-finger</keyword>
<dbReference type="GO" id="GO:0008270">
    <property type="term" value="F:zinc ion binding"/>
    <property type="evidence" value="ECO:0007669"/>
    <property type="project" value="UniProtKB-KW"/>
</dbReference>
<feature type="domain" description="RING-type" evidence="6">
    <location>
        <begin position="6"/>
        <end position="58"/>
    </location>
</feature>
<dbReference type="SUPFAM" id="SSF57850">
    <property type="entry name" value="RING/U-box"/>
    <property type="match status" value="1"/>
</dbReference>
<dbReference type="PROSITE" id="PS00518">
    <property type="entry name" value="ZF_RING_1"/>
    <property type="match status" value="1"/>
</dbReference>
<feature type="region of interest" description="Disordered" evidence="5">
    <location>
        <begin position="120"/>
        <end position="182"/>
    </location>
</feature>
<keyword evidence="8" id="KW-1185">Reference proteome</keyword>
<accession>K0S9U3</accession>
<feature type="compositionally biased region" description="Basic and acidic residues" evidence="5">
    <location>
        <begin position="172"/>
        <end position="182"/>
    </location>
</feature>
<dbReference type="InterPro" id="IPR017907">
    <property type="entry name" value="Znf_RING_CS"/>
</dbReference>
<dbReference type="InterPro" id="IPR013083">
    <property type="entry name" value="Znf_RING/FYVE/PHD"/>
</dbReference>
<evidence type="ECO:0000256" key="3">
    <source>
        <dbReference type="ARBA" id="ARBA00022833"/>
    </source>
</evidence>
<evidence type="ECO:0000256" key="5">
    <source>
        <dbReference type="SAM" id="MobiDB-lite"/>
    </source>
</evidence>
<feature type="compositionally biased region" description="Low complexity" evidence="5">
    <location>
        <begin position="133"/>
        <end position="143"/>
    </location>
</feature>
<evidence type="ECO:0000313" key="7">
    <source>
        <dbReference type="EMBL" id="EJK57676.1"/>
    </source>
</evidence>
<dbReference type="PROSITE" id="PS50089">
    <property type="entry name" value="ZF_RING_2"/>
    <property type="match status" value="1"/>
</dbReference>
<gene>
    <name evidence="7" type="ORF">THAOC_22253</name>
</gene>
<keyword evidence="3" id="KW-0862">Zinc</keyword>
<dbReference type="EMBL" id="AGNL01027375">
    <property type="protein sequence ID" value="EJK57676.1"/>
    <property type="molecule type" value="Genomic_DNA"/>
</dbReference>
<dbReference type="Proteomes" id="UP000266841">
    <property type="component" value="Unassembled WGS sequence"/>
</dbReference>
<evidence type="ECO:0000256" key="1">
    <source>
        <dbReference type="ARBA" id="ARBA00022723"/>
    </source>
</evidence>
<proteinExistence type="predicted"/>
<name>K0S9U3_THAOC</name>
<evidence type="ECO:0000256" key="2">
    <source>
        <dbReference type="ARBA" id="ARBA00022771"/>
    </source>
</evidence>
<dbReference type="AlphaFoldDB" id="K0S9U3"/>
<dbReference type="InterPro" id="IPR001841">
    <property type="entry name" value="Znf_RING"/>
</dbReference>
<evidence type="ECO:0000259" key="6">
    <source>
        <dbReference type="PROSITE" id="PS50089"/>
    </source>
</evidence>
<dbReference type="Gene3D" id="3.30.40.10">
    <property type="entry name" value="Zinc/RING finger domain, C3HC4 (zinc finger)"/>
    <property type="match status" value="1"/>
</dbReference>
<keyword evidence="1" id="KW-0479">Metal-binding</keyword>
<organism evidence="7 8">
    <name type="scientific">Thalassiosira oceanica</name>
    <name type="common">Marine diatom</name>
    <dbReference type="NCBI Taxonomy" id="159749"/>
    <lineage>
        <taxon>Eukaryota</taxon>
        <taxon>Sar</taxon>
        <taxon>Stramenopiles</taxon>
        <taxon>Ochrophyta</taxon>
        <taxon>Bacillariophyta</taxon>
        <taxon>Coscinodiscophyceae</taxon>
        <taxon>Thalassiosirophycidae</taxon>
        <taxon>Thalassiosirales</taxon>
        <taxon>Thalassiosiraceae</taxon>
        <taxon>Thalassiosira</taxon>
    </lineage>
</organism>
<sequence length="436" mass="48933">MEDRSCPLCQGSLLSGELLYLEGTCSHQVCVDCLGTKDDERRKCGSAVGSKMPCPVCKEGLFDIERLPTYMSRIVEPVISQGIVTTVTPQTKVKTERNEEDIEEEGRILRSQFKVVDNHPDVRIKQETDDESSVASSRFSAVSDADEDPALAGQKADESPASDKPSEPSAKPPEEVAVKEEPTIYEIQQRRAKHARVYGDRDLLARQSMQGMMKLGGGNQASEMWPKSDEARMNRLNGKLAMGYNALCGDKFSKVSFPVFVQRIVGSSTLGWEYCGEYAELEDDIAGITTAASVGRECKAFILSDIKHSLSRPGGKWHEIIAEYRVDVLSLCEFMPNDRATLSAKDLGLHDPNLTEFDFAEKLVQWDDFYHSHQIVFKHYDDTVYDFVKDGKTTKNMHNKKRKVGEPCAKASDWYAFLDQQVESCNKEAKKKRKRT</sequence>
<reference evidence="7 8" key="1">
    <citation type="journal article" date="2012" name="Genome Biol.">
        <title>Genome and low-iron response of an oceanic diatom adapted to chronic iron limitation.</title>
        <authorList>
            <person name="Lommer M."/>
            <person name="Specht M."/>
            <person name="Roy A.S."/>
            <person name="Kraemer L."/>
            <person name="Andreson R."/>
            <person name="Gutowska M.A."/>
            <person name="Wolf J."/>
            <person name="Bergner S.V."/>
            <person name="Schilhabel M.B."/>
            <person name="Klostermeier U.C."/>
            <person name="Beiko R.G."/>
            <person name="Rosenstiel P."/>
            <person name="Hippler M."/>
            <person name="Laroche J."/>
        </authorList>
    </citation>
    <scope>NUCLEOTIDE SEQUENCE [LARGE SCALE GENOMIC DNA]</scope>
    <source>
        <strain evidence="7 8">CCMP1005</strain>
    </source>
</reference>
<evidence type="ECO:0000256" key="4">
    <source>
        <dbReference type="PROSITE-ProRule" id="PRU00175"/>
    </source>
</evidence>
<protein>
    <recommendedName>
        <fullName evidence="6">RING-type domain-containing protein</fullName>
    </recommendedName>
</protein>
<evidence type="ECO:0000313" key="8">
    <source>
        <dbReference type="Proteomes" id="UP000266841"/>
    </source>
</evidence>
<comment type="caution">
    <text evidence="7">The sequence shown here is derived from an EMBL/GenBank/DDBJ whole genome shotgun (WGS) entry which is preliminary data.</text>
</comment>